<reference evidence="2 3" key="1">
    <citation type="submission" date="2021-02" db="EMBL/GenBank/DDBJ databases">
        <title>Actinophytocola xerophila sp. nov., isolated from soil of cotton cropping field.</title>
        <authorList>
            <person name="Huang R."/>
            <person name="Chen X."/>
            <person name="Ge X."/>
            <person name="Liu W."/>
        </authorList>
    </citation>
    <scope>NUCLEOTIDE SEQUENCE [LARGE SCALE GENOMIC DNA]</scope>
    <source>
        <strain evidence="2 3">S1-96</strain>
    </source>
</reference>
<feature type="domain" description="F5/8 type C" evidence="1">
    <location>
        <begin position="395"/>
        <end position="538"/>
    </location>
</feature>
<dbReference type="SUPFAM" id="SSF49785">
    <property type="entry name" value="Galactose-binding domain-like"/>
    <property type="match status" value="1"/>
</dbReference>
<dbReference type="Gene3D" id="2.60.120.260">
    <property type="entry name" value="Galactose-binding domain-like"/>
    <property type="match status" value="1"/>
</dbReference>
<dbReference type="Pfam" id="PF00754">
    <property type="entry name" value="F5_F8_type_C"/>
    <property type="match status" value="1"/>
</dbReference>
<dbReference type="Proteomes" id="UP001156441">
    <property type="component" value="Unassembled WGS sequence"/>
</dbReference>
<dbReference type="InterPro" id="IPR008979">
    <property type="entry name" value="Galactose-bd-like_sf"/>
</dbReference>
<evidence type="ECO:0000313" key="2">
    <source>
        <dbReference type="EMBL" id="MCT2582989.1"/>
    </source>
</evidence>
<proteinExistence type="predicted"/>
<organism evidence="2 3">
    <name type="scientific">Actinophytocola gossypii</name>
    <dbReference type="NCBI Taxonomy" id="2812003"/>
    <lineage>
        <taxon>Bacteria</taxon>
        <taxon>Bacillati</taxon>
        <taxon>Actinomycetota</taxon>
        <taxon>Actinomycetes</taxon>
        <taxon>Pseudonocardiales</taxon>
        <taxon>Pseudonocardiaceae</taxon>
    </lineage>
</organism>
<evidence type="ECO:0000313" key="3">
    <source>
        <dbReference type="Proteomes" id="UP001156441"/>
    </source>
</evidence>
<gene>
    <name evidence="2" type="ORF">JT362_07650</name>
</gene>
<protein>
    <submittedName>
        <fullName evidence="2">Discoidin domain-containing protein</fullName>
    </submittedName>
</protein>
<dbReference type="EMBL" id="JAFFZE010000006">
    <property type="protein sequence ID" value="MCT2582989.1"/>
    <property type="molecule type" value="Genomic_DNA"/>
</dbReference>
<name>A0ABT2J548_9PSEU</name>
<evidence type="ECO:0000259" key="1">
    <source>
        <dbReference type="PROSITE" id="PS50022"/>
    </source>
</evidence>
<dbReference type="RefSeq" id="WP_260190325.1">
    <property type="nucleotide sequence ID" value="NZ_JAFFZE010000006.1"/>
</dbReference>
<comment type="caution">
    <text evidence="2">The sequence shown here is derived from an EMBL/GenBank/DDBJ whole genome shotgun (WGS) entry which is preliminary data.</text>
</comment>
<dbReference type="InterPro" id="IPR000421">
    <property type="entry name" value="FA58C"/>
</dbReference>
<accession>A0ABT2J548</accession>
<sequence length="538" mass="57152">MSRKIVAVLVAPVLVAGVALGASLVGGEPAAPPRDVLVVQANLQDAIRPADARDTRDLDNFVDRLAERVPAAPDALLLAEVLDRGAHRLAHRLSAEFDQRYRVVVAPGRDAFSADGSVRETAIVVNTGTLNVERGASGFERIQSEDQAYATVRQAGSDRRLRLVAGHVGGDPAVAAEEFHRLGTDGDAIPVLGVDLRLSRCVLAYDEAPVDCDPQAFWTAMTDTHAYSDAAYELALAQGLRHSGYVFTPGAVAAAGVDDGLVAGEECKDAYDAGRSRTTRGECRADYYADSPFTWARVGAPEPVRRVVLPREVSLGHCEFGTRVGAVVVRVANRTDSAVTDQVTATAAAPIAVDPAEAALTAPPGEARRAVVRVTAPQETPPGRHQVTVRVGPTSTVVPVVIPDGPCVEPAVYASSFNPGRPPEDAIDGDINTFWHSEWSPPHPLPQSITLNLGSPTTVSELRYQPRFDGNLNGTIREYVIYVSVDGRSFTEVTSGTWPVDAREKTATWTATDARYVRLEAHSASGGSYASAAEVTVS</sequence>
<keyword evidence="3" id="KW-1185">Reference proteome</keyword>
<dbReference type="PROSITE" id="PS50022">
    <property type="entry name" value="FA58C_3"/>
    <property type="match status" value="1"/>
</dbReference>